<dbReference type="InterPro" id="IPR000182">
    <property type="entry name" value="GNAT_dom"/>
</dbReference>
<dbReference type="GO" id="GO:0016747">
    <property type="term" value="F:acyltransferase activity, transferring groups other than amino-acyl groups"/>
    <property type="evidence" value="ECO:0007669"/>
    <property type="project" value="InterPro"/>
</dbReference>
<dbReference type="STRING" id="1121395.SAMN02745215_02802"/>
<proteinExistence type="predicted"/>
<accession>A0A1M7TZE3</accession>
<reference evidence="3" key="1">
    <citation type="submission" date="2016-12" db="EMBL/GenBank/DDBJ databases">
        <authorList>
            <person name="Varghese N."/>
            <person name="Submissions S."/>
        </authorList>
    </citation>
    <scope>NUCLEOTIDE SEQUENCE [LARGE SCALE GENOMIC DNA]</scope>
    <source>
        <strain evidence="3">DSM 11544</strain>
    </source>
</reference>
<dbReference type="AlphaFoldDB" id="A0A1M7TZE3"/>
<name>A0A1M7TZE3_9FIRM</name>
<dbReference type="EMBL" id="FRDN01000008">
    <property type="protein sequence ID" value="SHN76152.1"/>
    <property type="molecule type" value="Genomic_DNA"/>
</dbReference>
<sequence length="252" mass="28830">MACRELAVDIVNILRGRPAYNGSLLNVIERNCHGDCRIVGNSVRIRDKGSGVHMFSVGTWQEVEVLLEESEDRLDTFLINDSGYTREVLKRYPQADIKEYRSLILLADDYTPYTEIRPEVEITPLDLSWLDFILEWYHDPEFGHKAYITHRILQGPGLGLLYKGQKAAFVLQHKNGESGPLVVHSIVRGMGLGTYLLRHFNTILLKKNSTLVSIIEPDNMASQKMVINGGYKPTEKNVIWVYRKLRNTLYLP</sequence>
<protein>
    <recommendedName>
        <fullName evidence="1">N-acetyltransferase domain-containing protein</fullName>
    </recommendedName>
</protein>
<keyword evidence="3" id="KW-1185">Reference proteome</keyword>
<dbReference type="Gene3D" id="3.40.630.30">
    <property type="match status" value="1"/>
</dbReference>
<dbReference type="RefSeq" id="WP_072773164.1">
    <property type="nucleotide sequence ID" value="NZ_FRDN01000008.1"/>
</dbReference>
<evidence type="ECO:0000313" key="3">
    <source>
        <dbReference type="Proteomes" id="UP000184010"/>
    </source>
</evidence>
<dbReference type="SUPFAM" id="SSF55729">
    <property type="entry name" value="Acyl-CoA N-acyltransferases (Nat)"/>
    <property type="match status" value="1"/>
</dbReference>
<dbReference type="PROSITE" id="PS51186">
    <property type="entry name" value="GNAT"/>
    <property type="match status" value="1"/>
</dbReference>
<feature type="domain" description="N-acetyltransferase" evidence="1">
    <location>
        <begin position="120"/>
        <end position="252"/>
    </location>
</feature>
<dbReference type="Proteomes" id="UP000184010">
    <property type="component" value="Unassembled WGS sequence"/>
</dbReference>
<evidence type="ECO:0000259" key="1">
    <source>
        <dbReference type="PROSITE" id="PS51186"/>
    </source>
</evidence>
<dbReference type="InterPro" id="IPR016181">
    <property type="entry name" value="Acyl_CoA_acyltransferase"/>
</dbReference>
<gene>
    <name evidence="2" type="ORF">SAMN02745215_02802</name>
</gene>
<organism evidence="2 3">
    <name type="scientific">Desulfitobacterium chlororespirans DSM 11544</name>
    <dbReference type="NCBI Taxonomy" id="1121395"/>
    <lineage>
        <taxon>Bacteria</taxon>
        <taxon>Bacillati</taxon>
        <taxon>Bacillota</taxon>
        <taxon>Clostridia</taxon>
        <taxon>Eubacteriales</taxon>
        <taxon>Desulfitobacteriaceae</taxon>
        <taxon>Desulfitobacterium</taxon>
    </lineage>
</organism>
<evidence type="ECO:0000313" key="2">
    <source>
        <dbReference type="EMBL" id="SHN76152.1"/>
    </source>
</evidence>